<name>A0A402DQ29_9CELL</name>
<dbReference type="GO" id="GO:0016747">
    <property type="term" value="F:acyltransferase activity, transferring groups other than amino-acyl groups"/>
    <property type="evidence" value="ECO:0007669"/>
    <property type="project" value="InterPro"/>
</dbReference>
<organism evidence="3 4">
    <name type="scientific">Cellulomonas biazotea</name>
    <dbReference type="NCBI Taxonomy" id="1709"/>
    <lineage>
        <taxon>Bacteria</taxon>
        <taxon>Bacillati</taxon>
        <taxon>Actinomycetota</taxon>
        <taxon>Actinomycetes</taxon>
        <taxon>Micrococcales</taxon>
        <taxon>Cellulomonadaceae</taxon>
        <taxon>Cellulomonas</taxon>
    </lineage>
</organism>
<dbReference type="Gene3D" id="3.40.630.30">
    <property type="match status" value="1"/>
</dbReference>
<dbReference type="RefSeq" id="WP_165446685.1">
    <property type="nucleotide sequence ID" value="NZ_BIMR01000082.1"/>
</dbReference>
<feature type="region of interest" description="Disordered" evidence="1">
    <location>
        <begin position="107"/>
        <end position="149"/>
    </location>
</feature>
<evidence type="ECO:0000313" key="3">
    <source>
        <dbReference type="EMBL" id="GCE76233.1"/>
    </source>
</evidence>
<comment type="caution">
    <text evidence="3">The sequence shown here is derived from an EMBL/GenBank/DDBJ whole genome shotgun (WGS) entry which is preliminary data.</text>
</comment>
<gene>
    <name evidence="3" type="ORF">CBZ_12890</name>
</gene>
<dbReference type="InterPro" id="IPR016181">
    <property type="entry name" value="Acyl_CoA_acyltransferase"/>
</dbReference>
<dbReference type="SUPFAM" id="SSF55729">
    <property type="entry name" value="Acyl-CoA N-acyltransferases (Nat)"/>
    <property type="match status" value="1"/>
</dbReference>
<dbReference type="EMBL" id="BIMR01000082">
    <property type="protein sequence ID" value="GCE76233.1"/>
    <property type="molecule type" value="Genomic_DNA"/>
</dbReference>
<protein>
    <recommendedName>
        <fullName evidence="2">N-acetyltransferase domain-containing protein</fullName>
    </recommendedName>
</protein>
<dbReference type="Proteomes" id="UP000289954">
    <property type="component" value="Unassembled WGS sequence"/>
</dbReference>
<dbReference type="InterPro" id="IPR000182">
    <property type="entry name" value="GNAT_dom"/>
</dbReference>
<evidence type="ECO:0000313" key="4">
    <source>
        <dbReference type="Proteomes" id="UP000289954"/>
    </source>
</evidence>
<evidence type="ECO:0000259" key="2">
    <source>
        <dbReference type="PROSITE" id="PS51186"/>
    </source>
</evidence>
<dbReference type="AlphaFoldDB" id="A0A402DQ29"/>
<dbReference type="PROSITE" id="PS51186">
    <property type="entry name" value="GNAT"/>
    <property type="match status" value="1"/>
</dbReference>
<reference evidence="3 4" key="1">
    <citation type="submission" date="2019-01" db="EMBL/GenBank/DDBJ databases">
        <title>Draft genome sequence of Cellulomonas takizawaensis strain TKZ-21.</title>
        <authorList>
            <person name="Yamamura H."/>
            <person name="Hayashi T."/>
            <person name="Hamada M."/>
            <person name="Serisawa Y."/>
            <person name="Matsuyama K."/>
            <person name="Nakagawa Y."/>
            <person name="Otoguro M."/>
            <person name="Yanagida F."/>
            <person name="Hayakawa M."/>
        </authorList>
    </citation>
    <scope>NUCLEOTIDE SEQUENCE [LARGE SCALE GENOMIC DNA]</scope>
    <source>
        <strain evidence="3 4">NBRC12680</strain>
    </source>
</reference>
<keyword evidence="4" id="KW-1185">Reference proteome</keyword>
<accession>A0A402DQ29</accession>
<proteinExistence type="predicted"/>
<evidence type="ECO:0000256" key="1">
    <source>
        <dbReference type="SAM" id="MobiDB-lite"/>
    </source>
</evidence>
<sequence length="293" mass="30231">MTTSEVLARAAHADAWQQHGLLRAGRGGAVADLPGIRLMASGLPQPQWNNGDVTDPDVVDVDAVRAWYAPHGVPWGVRVPAGTAWPHGTFLFRKRLFVLPAPPSPLAADAHPHPGPAAPAGTHPAPPSRHPADSHPAPPSRHPADTHSARERVVPGLTIRAATPDDLATVVEVTAAAFDGDPVLESAWIAPHLANDRVTVALAELDGRAVATGYVLRSDGQAGPAAYVAGLAVAPDVTTVGVDAAVCAWLVRGAFAGGARLAHVHPDTDEEAATYAGLGFTESGALDIYVDLA</sequence>
<feature type="domain" description="N-acetyltransferase" evidence="2">
    <location>
        <begin position="157"/>
        <end position="293"/>
    </location>
</feature>